<sequence>MQIKDSITSGLSKIAKTVGDGAATVAKKSGEIVETSKLNLNISSEKNNIEKLYKEIGETIFQKYKNGAMIDVDLEEACKSIEESNKNIEKIKEKIEEIKNKANDGSEKYQDAEEYEDEDENACSCCERVEEVEKIEEAEDEIVENCEGSICNFEEPESESDIIK</sequence>
<keyword evidence="1" id="KW-0175">Coiled coil</keyword>
<protein>
    <submittedName>
        <fullName evidence="2">Uncharacterized protein</fullName>
    </submittedName>
</protein>
<accession>A0ABS6ENE2</accession>
<comment type="caution">
    <text evidence="2">The sequence shown here is derived from an EMBL/GenBank/DDBJ whole genome shotgun (WGS) entry which is preliminary data.</text>
</comment>
<keyword evidence="3" id="KW-1185">Reference proteome</keyword>
<name>A0ABS6ENE2_9CLOT</name>
<reference evidence="2 3" key="1">
    <citation type="submission" date="2021-06" db="EMBL/GenBank/DDBJ databases">
        <authorList>
            <person name="Sun Q."/>
            <person name="Li D."/>
        </authorList>
    </citation>
    <scope>NUCLEOTIDE SEQUENCE [LARGE SCALE GENOMIC DNA]</scope>
    <source>
        <strain evidence="2 3">MSJ-11</strain>
    </source>
</reference>
<dbReference type="RefSeq" id="WP_216441152.1">
    <property type="nucleotide sequence ID" value="NZ_JAHLQF010000009.1"/>
</dbReference>
<feature type="coiled-coil region" evidence="1">
    <location>
        <begin position="74"/>
        <end position="115"/>
    </location>
</feature>
<evidence type="ECO:0000256" key="1">
    <source>
        <dbReference type="SAM" id="Coils"/>
    </source>
</evidence>
<evidence type="ECO:0000313" key="3">
    <source>
        <dbReference type="Proteomes" id="UP000726170"/>
    </source>
</evidence>
<dbReference type="EMBL" id="JAHLQF010000009">
    <property type="protein sequence ID" value="MBU5486545.1"/>
    <property type="molecule type" value="Genomic_DNA"/>
</dbReference>
<organism evidence="2 3">
    <name type="scientific">Clostridium mobile</name>
    <dbReference type="NCBI Taxonomy" id="2841512"/>
    <lineage>
        <taxon>Bacteria</taxon>
        <taxon>Bacillati</taxon>
        <taxon>Bacillota</taxon>
        <taxon>Clostridia</taxon>
        <taxon>Eubacteriales</taxon>
        <taxon>Clostridiaceae</taxon>
        <taxon>Clostridium</taxon>
    </lineage>
</organism>
<gene>
    <name evidence="2" type="ORF">KQI86_19865</name>
</gene>
<proteinExistence type="predicted"/>
<dbReference type="Proteomes" id="UP000726170">
    <property type="component" value="Unassembled WGS sequence"/>
</dbReference>
<evidence type="ECO:0000313" key="2">
    <source>
        <dbReference type="EMBL" id="MBU5486545.1"/>
    </source>
</evidence>